<evidence type="ECO:0000259" key="6">
    <source>
        <dbReference type="PROSITE" id="PS50003"/>
    </source>
</evidence>
<dbReference type="Gene3D" id="2.30.29.30">
    <property type="entry name" value="Pleckstrin-homology domain (PH domain)/Phosphotyrosine-binding domain (PTB)"/>
    <property type="match status" value="1"/>
</dbReference>
<dbReference type="GO" id="GO:0016020">
    <property type="term" value="C:membrane"/>
    <property type="evidence" value="ECO:0007669"/>
    <property type="project" value="UniProtKB-SubCell"/>
</dbReference>
<name>A0A6G1HWV6_9PEZI</name>
<dbReference type="PROSITE" id="PS50003">
    <property type="entry name" value="PH_DOMAIN"/>
    <property type="match status" value="1"/>
</dbReference>
<evidence type="ECO:0000256" key="4">
    <source>
        <dbReference type="ARBA" id="ARBA00023136"/>
    </source>
</evidence>
<reference evidence="8" key="1">
    <citation type="journal article" date="2020" name="Stud. Mycol.">
        <title>101 Dothideomycetes genomes: a test case for predicting lifestyles and emergence of pathogens.</title>
        <authorList>
            <person name="Haridas S."/>
            <person name="Albert R."/>
            <person name="Binder M."/>
            <person name="Bloem J."/>
            <person name="Labutti K."/>
            <person name="Salamov A."/>
            <person name="Andreopoulos B."/>
            <person name="Baker S."/>
            <person name="Barry K."/>
            <person name="Bills G."/>
            <person name="Bluhm B."/>
            <person name="Cannon C."/>
            <person name="Castanera R."/>
            <person name="Culley D."/>
            <person name="Daum C."/>
            <person name="Ezra D."/>
            <person name="Gonzalez J."/>
            <person name="Henrissat B."/>
            <person name="Kuo A."/>
            <person name="Liang C."/>
            <person name="Lipzen A."/>
            <person name="Lutzoni F."/>
            <person name="Magnuson J."/>
            <person name="Mondo S."/>
            <person name="Nolan M."/>
            <person name="Ohm R."/>
            <person name="Pangilinan J."/>
            <person name="Park H.-J."/>
            <person name="Ramirez L."/>
            <person name="Alfaro M."/>
            <person name="Sun H."/>
            <person name="Tritt A."/>
            <person name="Yoshinaga Y."/>
            <person name="Zwiers L.-H."/>
            <person name="Turgeon B."/>
            <person name="Goodwin S."/>
            <person name="Spatafora J."/>
            <person name="Crous P."/>
            <person name="Grigoriev I."/>
        </authorList>
    </citation>
    <scope>NUCLEOTIDE SEQUENCE</scope>
    <source>
        <strain evidence="8">CBS 262.69</strain>
    </source>
</reference>
<dbReference type="PROSITE" id="PS51778">
    <property type="entry name" value="VAST"/>
    <property type="match status" value="1"/>
</dbReference>
<dbReference type="Gene3D" id="1.20.1270.60">
    <property type="entry name" value="Arfaptin homology (AH) domain/BAR domain"/>
    <property type="match status" value="1"/>
</dbReference>
<dbReference type="FunFam" id="1.20.1270.60:FF:000079">
    <property type="entry name" value="Transcription factor SipA3"/>
    <property type="match status" value="1"/>
</dbReference>
<feature type="compositionally biased region" description="Low complexity" evidence="5">
    <location>
        <begin position="518"/>
        <end position="531"/>
    </location>
</feature>
<evidence type="ECO:0000256" key="5">
    <source>
        <dbReference type="SAM" id="MobiDB-lite"/>
    </source>
</evidence>
<dbReference type="SUPFAM" id="SSF103657">
    <property type="entry name" value="BAR/IMD domain-like"/>
    <property type="match status" value="1"/>
</dbReference>
<dbReference type="InterPro" id="IPR039463">
    <property type="entry name" value="Sip3/Lam1_BAR"/>
</dbReference>
<comment type="subcellular location">
    <subcellularLocation>
        <location evidence="1">Membrane</location>
    </subcellularLocation>
</comment>
<dbReference type="Pfam" id="PF16016">
    <property type="entry name" value="VASt"/>
    <property type="match status" value="1"/>
</dbReference>
<evidence type="ECO:0008006" key="10">
    <source>
        <dbReference type="Google" id="ProtNLM"/>
    </source>
</evidence>
<dbReference type="InterPro" id="IPR004148">
    <property type="entry name" value="BAR_dom"/>
</dbReference>
<feature type="domain" description="PH" evidence="6">
    <location>
        <begin position="309"/>
        <end position="410"/>
    </location>
</feature>
<feature type="domain" description="VASt" evidence="7">
    <location>
        <begin position="918"/>
        <end position="1083"/>
    </location>
</feature>
<dbReference type="InterPro" id="IPR001849">
    <property type="entry name" value="PH_domain"/>
</dbReference>
<organism evidence="8 9">
    <name type="scientific">Trichodelitschia bisporula</name>
    <dbReference type="NCBI Taxonomy" id="703511"/>
    <lineage>
        <taxon>Eukaryota</taxon>
        <taxon>Fungi</taxon>
        <taxon>Dikarya</taxon>
        <taxon>Ascomycota</taxon>
        <taxon>Pezizomycotina</taxon>
        <taxon>Dothideomycetes</taxon>
        <taxon>Dothideomycetes incertae sedis</taxon>
        <taxon>Phaeotrichales</taxon>
        <taxon>Phaeotrichaceae</taxon>
        <taxon>Trichodelitschia</taxon>
    </lineage>
</organism>
<evidence type="ECO:0000256" key="3">
    <source>
        <dbReference type="ARBA" id="ARBA00022989"/>
    </source>
</evidence>
<dbReference type="PANTHER" id="PTHR14248">
    <property type="entry name" value="CYCLIN Y, ISOFORM A"/>
    <property type="match status" value="1"/>
</dbReference>
<proteinExistence type="predicted"/>
<accession>A0A6G1HWV6</accession>
<dbReference type="Pfam" id="PF16746">
    <property type="entry name" value="BAR_3"/>
    <property type="match status" value="1"/>
</dbReference>
<keyword evidence="2" id="KW-0812">Transmembrane</keyword>
<feature type="compositionally biased region" description="Basic and acidic residues" evidence="5">
    <location>
        <begin position="486"/>
        <end position="496"/>
    </location>
</feature>
<dbReference type="GO" id="GO:0005737">
    <property type="term" value="C:cytoplasm"/>
    <property type="evidence" value="ECO:0007669"/>
    <property type="project" value="InterPro"/>
</dbReference>
<feature type="region of interest" description="Disordered" evidence="5">
    <location>
        <begin position="463"/>
        <end position="496"/>
    </location>
</feature>
<dbReference type="InterPro" id="IPR027267">
    <property type="entry name" value="AH/BAR_dom_sf"/>
</dbReference>
<evidence type="ECO:0000313" key="9">
    <source>
        <dbReference type="Proteomes" id="UP000799640"/>
    </source>
</evidence>
<dbReference type="InterPro" id="IPR011993">
    <property type="entry name" value="PH-like_dom_sf"/>
</dbReference>
<dbReference type="CDD" id="cd07609">
    <property type="entry name" value="BAR_SIP3_fungi"/>
    <property type="match status" value="1"/>
</dbReference>
<keyword evidence="3" id="KW-1133">Transmembrane helix</keyword>
<keyword evidence="4" id="KW-0472">Membrane</keyword>
<keyword evidence="9" id="KW-1185">Reference proteome</keyword>
<dbReference type="InterPro" id="IPR031968">
    <property type="entry name" value="VASt"/>
</dbReference>
<dbReference type="SMART" id="SM00233">
    <property type="entry name" value="PH"/>
    <property type="match status" value="1"/>
</dbReference>
<protein>
    <recommendedName>
        <fullName evidence="10">Transcription factor SipA3</fullName>
    </recommendedName>
</protein>
<dbReference type="OrthoDB" id="10070851at2759"/>
<evidence type="ECO:0000259" key="7">
    <source>
        <dbReference type="PROSITE" id="PS51778"/>
    </source>
</evidence>
<dbReference type="CDD" id="cd13280">
    <property type="entry name" value="PH_SIP3"/>
    <property type="match status" value="1"/>
</dbReference>
<dbReference type="SUPFAM" id="SSF50729">
    <property type="entry name" value="PH domain-like"/>
    <property type="match status" value="1"/>
</dbReference>
<sequence>MAEETPQPTVALIPVPKPLSLIPVGLKEAALDSPTFRATAVHFGDQLDAVERWLDSYMKAASRLANEAMSFESFINMYLSFATPPPQVAETLMDQDYTGLAIKRYNDGAREFWTATMKWMKKVETTVAEPIRNFVQNDLANLRGLRRTMDLSQRTFDGLMSRYSSQSKAKEASSLREDAFQLHEARKAYLKASMDFCVMAPQVRASLDKLLVKIFSDRWRDMRGSHDALAGTLEKWAADLDRIRGWSIEMENNERIFKQEIQLARKQIEEAAQQAVRPSRELDDYAVSTVPYLGTSGPARPLKGSQVESAEKQGWLFQRTLTGKPTRTVWVRRWFYVKNGIFGYLTPSSRPAGVEESEKTGVLLCGVRPAFQEERRFCFEVKTKSTTIALQAETQSDLMEWITSFEVAKRKALENPASTEAIAAGAKSVDAAFAISPPIAPEFAAKTSEDRDETTIERSATLGVEPSPLGGLASRSSVDVSGRRSITGDRDGEGGRDTAARLMQKLDIGRKSTMGTTSGANPSSSPSSGIAGLISASHTALPMGVIAPSPNASAELKAVLSNRLPPSTLAPSTLAFPPSTTSLSRTAVVLGAERGLSLFVPGSDGGMPGALLANIWGTTNWGYVNRRERGEIRSADVSQAASQAASPKLSIEGLPAKERPSDTADITSAAGDLSLGHLSHRKAASLTMDLARLGVTSNIDDYPNYYPMALKAQDSQFRMLFPEVKRTERLVLVFRATWNPNEQQEFPGRVFVTTRDIYFYSNHLGLVLITSVSLSSITEVTAAPGKTCDFLFMHLRPGLRPEGASRVTVKTFLEPLRLLQRRLNYLVRHTGDDSSLEEVIKALIKMETGGVEDTPSMDSWEDISVNTPIDGNPRQTELRAGLRIDGTLYPDPSRQSLQRSATKFRLPPHPVVYVPQGMSKPAVEKDFNVTAKALFHVLAGDKSAVFQMLYGGDGIEHLMQCPWVQQDQGHLRREFRFQVQSGGSLSEVVDSQIIDVLNDHLCYVMTDRKTPWFLPSSESFSLISKVVITHVAKSRCRLAIYTKVDWNKAPFGKGLIEVEALANLHIHARSLVSILTEQVSQLGSHTNNNSRRAVQIFGQIGQQKQASQVSTEIGATLRKRSIYRKSLPELAVITARRSTVNVTLALLGLIIQMISSLITIASAHRLLVLGLGLSLGANAFLSGRASWGWWQERNASRFLARLGVGPQAVMGRSIWLKDIDEWATRVYGPEEIGFANSACAATFHKIVNQTDASYPLTVARPPPGASSTISTLRRLQKSRQNLGGYRHDLLVALRVVDRVEKEMLRSEWESWVWAESTRCRQVASLLGQQDQAEVDSLKSWLDGYCGSCLSEMQKLGLD</sequence>
<evidence type="ECO:0000313" key="8">
    <source>
        <dbReference type="EMBL" id="KAF2400299.1"/>
    </source>
</evidence>
<evidence type="ECO:0000256" key="2">
    <source>
        <dbReference type="ARBA" id="ARBA00022692"/>
    </source>
</evidence>
<dbReference type="Proteomes" id="UP000799640">
    <property type="component" value="Unassembled WGS sequence"/>
</dbReference>
<dbReference type="Pfam" id="PF00169">
    <property type="entry name" value="PH"/>
    <property type="match status" value="1"/>
</dbReference>
<feature type="region of interest" description="Disordered" evidence="5">
    <location>
        <begin position="509"/>
        <end position="531"/>
    </location>
</feature>
<evidence type="ECO:0000256" key="1">
    <source>
        <dbReference type="ARBA" id="ARBA00004370"/>
    </source>
</evidence>
<dbReference type="FunFam" id="2.30.29.30:FF:000349">
    <property type="entry name" value="Transcription factor SipA3"/>
    <property type="match status" value="1"/>
</dbReference>
<gene>
    <name evidence="8" type="ORF">EJ06DRAFT_425649</name>
</gene>
<feature type="compositionally biased region" description="Low complexity" evidence="5">
    <location>
        <begin position="474"/>
        <end position="485"/>
    </location>
</feature>
<dbReference type="InterPro" id="IPR042067">
    <property type="entry name" value="Sip3_PH"/>
</dbReference>
<dbReference type="EMBL" id="ML996695">
    <property type="protein sequence ID" value="KAF2400299.1"/>
    <property type="molecule type" value="Genomic_DNA"/>
</dbReference>